<accession>A0ACB9EEN9</accession>
<gene>
    <name evidence="1" type="ORF">L6452_04679</name>
</gene>
<evidence type="ECO:0000313" key="1">
    <source>
        <dbReference type="EMBL" id="KAI3757145.1"/>
    </source>
</evidence>
<organism evidence="1 2">
    <name type="scientific">Arctium lappa</name>
    <name type="common">Greater burdock</name>
    <name type="synonym">Lappa major</name>
    <dbReference type="NCBI Taxonomy" id="4217"/>
    <lineage>
        <taxon>Eukaryota</taxon>
        <taxon>Viridiplantae</taxon>
        <taxon>Streptophyta</taxon>
        <taxon>Embryophyta</taxon>
        <taxon>Tracheophyta</taxon>
        <taxon>Spermatophyta</taxon>
        <taxon>Magnoliopsida</taxon>
        <taxon>eudicotyledons</taxon>
        <taxon>Gunneridae</taxon>
        <taxon>Pentapetalae</taxon>
        <taxon>asterids</taxon>
        <taxon>campanulids</taxon>
        <taxon>Asterales</taxon>
        <taxon>Asteraceae</taxon>
        <taxon>Carduoideae</taxon>
        <taxon>Cardueae</taxon>
        <taxon>Arctiinae</taxon>
        <taxon>Arctium</taxon>
    </lineage>
</organism>
<proteinExistence type="predicted"/>
<reference evidence="1 2" key="2">
    <citation type="journal article" date="2022" name="Mol. Ecol. Resour.">
        <title>The genomes of chicory, endive, great burdock and yacon provide insights into Asteraceae paleo-polyploidization history and plant inulin production.</title>
        <authorList>
            <person name="Fan W."/>
            <person name="Wang S."/>
            <person name="Wang H."/>
            <person name="Wang A."/>
            <person name="Jiang F."/>
            <person name="Liu H."/>
            <person name="Zhao H."/>
            <person name="Xu D."/>
            <person name="Zhang Y."/>
        </authorList>
    </citation>
    <scope>NUCLEOTIDE SEQUENCE [LARGE SCALE GENOMIC DNA]</scope>
    <source>
        <strain evidence="2">cv. Niubang</strain>
    </source>
</reference>
<sequence length="100" mass="11299">MSFAFQASAESSGQTTESLRSASVQQPVQALQSISRLEFFHDRLIFNRTDIPLIDLHIFCTLQPPQLLLFANMNTSATFCFNLMIWAVESIVPELCRVCD</sequence>
<keyword evidence="2" id="KW-1185">Reference proteome</keyword>
<comment type="caution">
    <text evidence="1">The sequence shown here is derived from an EMBL/GenBank/DDBJ whole genome shotgun (WGS) entry which is preliminary data.</text>
</comment>
<name>A0ACB9EEN9_ARCLA</name>
<protein>
    <submittedName>
        <fullName evidence="1">Uncharacterized protein</fullName>
    </submittedName>
</protein>
<reference evidence="2" key="1">
    <citation type="journal article" date="2022" name="Mol. Ecol. Resour.">
        <title>The genomes of chicory, endive, great burdock and yacon provide insights into Asteraceae palaeo-polyploidization history and plant inulin production.</title>
        <authorList>
            <person name="Fan W."/>
            <person name="Wang S."/>
            <person name="Wang H."/>
            <person name="Wang A."/>
            <person name="Jiang F."/>
            <person name="Liu H."/>
            <person name="Zhao H."/>
            <person name="Xu D."/>
            <person name="Zhang Y."/>
        </authorList>
    </citation>
    <scope>NUCLEOTIDE SEQUENCE [LARGE SCALE GENOMIC DNA]</scope>
    <source>
        <strain evidence="2">cv. Niubang</strain>
    </source>
</reference>
<dbReference type="Proteomes" id="UP001055879">
    <property type="component" value="Linkage Group LG02"/>
</dbReference>
<dbReference type="EMBL" id="CM042048">
    <property type="protein sequence ID" value="KAI3757145.1"/>
    <property type="molecule type" value="Genomic_DNA"/>
</dbReference>
<evidence type="ECO:0000313" key="2">
    <source>
        <dbReference type="Proteomes" id="UP001055879"/>
    </source>
</evidence>